<feature type="region of interest" description="Disordered" evidence="1">
    <location>
        <begin position="113"/>
        <end position="135"/>
    </location>
</feature>
<organism evidence="2 3">
    <name type="scientific">Peronospora farinosa</name>
    <dbReference type="NCBI Taxonomy" id="134698"/>
    <lineage>
        <taxon>Eukaryota</taxon>
        <taxon>Sar</taxon>
        <taxon>Stramenopiles</taxon>
        <taxon>Oomycota</taxon>
        <taxon>Peronosporomycetes</taxon>
        <taxon>Peronosporales</taxon>
        <taxon>Peronosporaceae</taxon>
        <taxon>Peronospora</taxon>
    </lineage>
</organism>
<sequence>MEELERCFHQKELKTLLSSDPVLKILKPKLIGLLQGPVSAPVETPNQLEAIRRLLKLLKEAGFTAGAFDAQTLLDCDHDQVIKAGRSLFEALIPLTGKYQAIVPATETYQTGSSQYASAESEADSGESVPIQRMS</sequence>
<comment type="caution">
    <text evidence="2">The sequence shown here is derived from an EMBL/GenBank/DDBJ whole genome shotgun (WGS) entry which is preliminary data.</text>
</comment>
<evidence type="ECO:0000313" key="3">
    <source>
        <dbReference type="Proteomes" id="UP001157938"/>
    </source>
</evidence>
<dbReference type="EMBL" id="CAKLBC010001087">
    <property type="protein sequence ID" value="CAH0489507.1"/>
    <property type="molecule type" value="Genomic_DNA"/>
</dbReference>
<proteinExistence type="predicted"/>
<accession>A0ABN8C672</accession>
<gene>
    <name evidence="2" type="ORF">PFR001_LOCUS4912</name>
</gene>
<keyword evidence="3" id="KW-1185">Reference proteome</keyword>
<reference evidence="2 3" key="1">
    <citation type="submission" date="2021-11" db="EMBL/GenBank/DDBJ databases">
        <authorList>
            <person name="Islam A."/>
            <person name="Islam S."/>
            <person name="Flora M.S."/>
            <person name="Rahman M."/>
            <person name="Ziaur R.M."/>
            <person name="Epstein J.H."/>
            <person name="Hassan M."/>
            <person name="Klassen M."/>
            <person name="Woodard K."/>
            <person name="Webb A."/>
            <person name="Webby R.J."/>
            <person name="El Zowalaty M.E."/>
        </authorList>
    </citation>
    <scope>NUCLEOTIDE SEQUENCE [LARGE SCALE GENOMIC DNA]</scope>
    <source>
        <strain evidence="2">Pf1</strain>
    </source>
</reference>
<evidence type="ECO:0000313" key="2">
    <source>
        <dbReference type="EMBL" id="CAH0489507.1"/>
    </source>
</evidence>
<dbReference type="Proteomes" id="UP001157938">
    <property type="component" value="Unassembled WGS sequence"/>
</dbReference>
<evidence type="ECO:0000256" key="1">
    <source>
        <dbReference type="SAM" id="MobiDB-lite"/>
    </source>
</evidence>
<name>A0ABN8C672_9STRA</name>
<protein>
    <submittedName>
        <fullName evidence="2">Uncharacterized protein</fullName>
    </submittedName>
</protein>